<feature type="chain" id="PRO_5034900187" evidence="5">
    <location>
        <begin position="21"/>
        <end position="265"/>
    </location>
</feature>
<dbReference type="GeneID" id="111120578"/>
<dbReference type="SUPFAM" id="SSF49842">
    <property type="entry name" value="TNF-like"/>
    <property type="match status" value="1"/>
</dbReference>
<dbReference type="OrthoDB" id="6151356at2759"/>
<dbReference type="Gene3D" id="2.60.120.40">
    <property type="match status" value="1"/>
</dbReference>
<dbReference type="SMART" id="SM00110">
    <property type="entry name" value="C1Q"/>
    <property type="match status" value="1"/>
</dbReference>
<dbReference type="InterPro" id="IPR050822">
    <property type="entry name" value="Cerebellin_Synaptic_Org"/>
</dbReference>
<proteinExistence type="predicted"/>
<evidence type="ECO:0000256" key="3">
    <source>
        <dbReference type="ARBA" id="ARBA00022729"/>
    </source>
</evidence>
<evidence type="ECO:0000313" key="8">
    <source>
        <dbReference type="RefSeq" id="XP_022317093.1"/>
    </source>
</evidence>
<keyword evidence="7" id="KW-1185">Reference proteome</keyword>
<dbReference type="Proteomes" id="UP000694844">
    <property type="component" value="Chromosome 2"/>
</dbReference>
<comment type="subcellular location">
    <subcellularLocation>
        <location evidence="1">Secreted</location>
    </subcellularLocation>
</comment>
<feature type="coiled-coil region" evidence="4">
    <location>
        <begin position="30"/>
        <end position="99"/>
    </location>
</feature>
<keyword evidence="4" id="KW-0175">Coiled coil</keyword>
<evidence type="ECO:0000259" key="6">
    <source>
        <dbReference type="PROSITE" id="PS50871"/>
    </source>
</evidence>
<dbReference type="Pfam" id="PF00386">
    <property type="entry name" value="C1q"/>
    <property type="match status" value="1"/>
</dbReference>
<accession>A0A8B8CMM1</accession>
<dbReference type="GO" id="GO:0005576">
    <property type="term" value="C:extracellular region"/>
    <property type="evidence" value="ECO:0007669"/>
    <property type="project" value="UniProtKB-SubCell"/>
</dbReference>
<dbReference type="AlphaFoldDB" id="A0A8B8CMM1"/>
<dbReference type="PANTHER" id="PTHR22923:SF116">
    <property type="entry name" value="C1Q DOMAIN-CONTAINING PROTEIN"/>
    <property type="match status" value="1"/>
</dbReference>
<dbReference type="PROSITE" id="PS50871">
    <property type="entry name" value="C1Q"/>
    <property type="match status" value="1"/>
</dbReference>
<name>A0A8B8CMM1_CRAVI</name>
<evidence type="ECO:0000256" key="5">
    <source>
        <dbReference type="SAM" id="SignalP"/>
    </source>
</evidence>
<organism evidence="7 8">
    <name type="scientific">Crassostrea virginica</name>
    <name type="common">Eastern oyster</name>
    <dbReference type="NCBI Taxonomy" id="6565"/>
    <lineage>
        <taxon>Eukaryota</taxon>
        <taxon>Metazoa</taxon>
        <taxon>Spiralia</taxon>
        <taxon>Lophotrochozoa</taxon>
        <taxon>Mollusca</taxon>
        <taxon>Bivalvia</taxon>
        <taxon>Autobranchia</taxon>
        <taxon>Pteriomorphia</taxon>
        <taxon>Ostreida</taxon>
        <taxon>Ostreoidea</taxon>
        <taxon>Ostreidae</taxon>
        <taxon>Crassostrea</taxon>
    </lineage>
</organism>
<evidence type="ECO:0000256" key="1">
    <source>
        <dbReference type="ARBA" id="ARBA00004613"/>
    </source>
</evidence>
<dbReference type="InterPro" id="IPR001073">
    <property type="entry name" value="C1q_dom"/>
</dbReference>
<gene>
    <name evidence="8" type="primary">LOC111120578</name>
</gene>
<keyword evidence="3 5" id="KW-0732">Signal</keyword>
<evidence type="ECO:0000313" key="7">
    <source>
        <dbReference type="Proteomes" id="UP000694844"/>
    </source>
</evidence>
<dbReference type="PANTHER" id="PTHR22923">
    <property type="entry name" value="CEREBELLIN-RELATED"/>
    <property type="match status" value="1"/>
</dbReference>
<dbReference type="InterPro" id="IPR008983">
    <property type="entry name" value="Tumour_necrosis_fac-like_dom"/>
</dbReference>
<evidence type="ECO:0000256" key="4">
    <source>
        <dbReference type="SAM" id="Coils"/>
    </source>
</evidence>
<sequence length="265" mass="29491">MAIIIISMVLLGVCFQHSLASDIKSPKDEIADIRKLLQDQNERILKLESENLALKSRLSHVERDNADLKEQVVGVAKTHELLQDEVVNLRRQLSEMRKLPEQNNLRNLNIREPQNMKHRRLLALVTDPPTASVDLVAFYAYMSKPEPNPSNHFTLIFDVVRTNLGNGYNKHSGTFVAPSAGAYVITWTINTSPHGAHHINLMVNSAIAGGTLTDTEETGDYDSDSNTAVLVLNQGDSVNLRITYPSVGILYADSRAFTSFSGWKL</sequence>
<reference evidence="8" key="1">
    <citation type="submission" date="2025-08" db="UniProtKB">
        <authorList>
            <consortium name="RefSeq"/>
        </authorList>
    </citation>
    <scope>IDENTIFICATION</scope>
    <source>
        <tissue evidence="8">Whole sample</tissue>
    </source>
</reference>
<feature type="signal peptide" evidence="5">
    <location>
        <begin position="1"/>
        <end position="20"/>
    </location>
</feature>
<feature type="domain" description="C1q" evidence="6">
    <location>
        <begin position="131"/>
        <end position="265"/>
    </location>
</feature>
<keyword evidence="2" id="KW-0964">Secreted</keyword>
<evidence type="ECO:0000256" key="2">
    <source>
        <dbReference type="ARBA" id="ARBA00022525"/>
    </source>
</evidence>
<dbReference type="RefSeq" id="XP_022317093.1">
    <property type="nucleotide sequence ID" value="XM_022461385.1"/>
</dbReference>
<protein>
    <submittedName>
        <fullName evidence="8">Uncharacterized protein LOC111120578 isoform X2</fullName>
    </submittedName>
</protein>
<dbReference type="PRINTS" id="PR00007">
    <property type="entry name" value="COMPLEMNTC1Q"/>
</dbReference>